<accession>A0ACC1K6P7</accession>
<dbReference type="Proteomes" id="UP001140234">
    <property type="component" value="Unassembled WGS sequence"/>
</dbReference>
<dbReference type="EMBL" id="JANBUJ010000073">
    <property type="protein sequence ID" value="KAJ2774697.1"/>
    <property type="molecule type" value="Genomic_DNA"/>
</dbReference>
<reference evidence="1" key="1">
    <citation type="submission" date="2022-07" db="EMBL/GenBank/DDBJ databases">
        <title>Phylogenomic reconstructions and comparative analyses of Kickxellomycotina fungi.</title>
        <authorList>
            <person name="Reynolds N.K."/>
            <person name="Stajich J.E."/>
            <person name="Barry K."/>
            <person name="Grigoriev I.V."/>
            <person name="Crous P."/>
            <person name="Smith M.E."/>
        </authorList>
    </citation>
    <scope>NUCLEOTIDE SEQUENCE</scope>
    <source>
        <strain evidence="1">CBS 109366</strain>
    </source>
</reference>
<organism evidence="1 2">
    <name type="scientific">Coemansia nantahalensis</name>
    <dbReference type="NCBI Taxonomy" id="2789366"/>
    <lineage>
        <taxon>Eukaryota</taxon>
        <taxon>Fungi</taxon>
        <taxon>Fungi incertae sedis</taxon>
        <taxon>Zoopagomycota</taxon>
        <taxon>Kickxellomycotina</taxon>
        <taxon>Kickxellomycetes</taxon>
        <taxon>Kickxellales</taxon>
        <taxon>Kickxellaceae</taxon>
        <taxon>Coemansia</taxon>
    </lineage>
</organism>
<name>A0ACC1K6P7_9FUNG</name>
<sequence length="326" mass="34860">MVNTSIERSLKGWSPTHAKLAEMVLDTSGATNLAQRYRALFSLKGLNDDEAVRIIGAALGLKDDSDLFRHEVAYCLGQMGNSAAIPALVEAMADADSHDMVRHEAAESLGAISDPAAVPELEKYVDDPCRPLAETCVLALEKIRYDHSAEARQLDPAPADSAYESVAPAPATTATKSAAELKATLCDEGVGLWKRYRAMFALRELGTEEAVLALAAGLEGDRSSELFRHEIGFVFGEMQHPASVPALARVLANAEEAPMVRHEAAEALGSIATPEVKQILAQFVHDPEPIVSNSCVVALDMFDHETSGEFQYAIIPDANPPAQAAA</sequence>
<comment type="caution">
    <text evidence="1">The sequence shown here is derived from an EMBL/GenBank/DDBJ whole genome shotgun (WGS) entry which is preliminary data.</text>
</comment>
<evidence type="ECO:0000313" key="2">
    <source>
        <dbReference type="Proteomes" id="UP001140234"/>
    </source>
</evidence>
<keyword evidence="2" id="KW-1185">Reference proteome</keyword>
<dbReference type="EC" id="1.14.99.29" evidence="1"/>
<proteinExistence type="predicted"/>
<protein>
    <submittedName>
        <fullName evidence="1">Deoxyhypusine hydroxylase</fullName>
        <ecNumber evidence="1">1.14.99.29</ecNumber>
    </submittedName>
</protein>
<evidence type="ECO:0000313" key="1">
    <source>
        <dbReference type="EMBL" id="KAJ2774697.1"/>
    </source>
</evidence>
<keyword evidence="1" id="KW-0560">Oxidoreductase</keyword>
<gene>
    <name evidence="1" type="primary">LIA1</name>
    <name evidence="1" type="ORF">IWQ57_000698</name>
</gene>